<feature type="transmembrane region" description="Helical" evidence="6">
    <location>
        <begin position="69"/>
        <end position="90"/>
    </location>
</feature>
<dbReference type="PANTHER" id="PTHR47089:SF1">
    <property type="entry name" value="GUANOSINE ABC TRANSPORTER PERMEASE PROTEIN NUPP"/>
    <property type="match status" value="1"/>
</dbReference>
<organism evidence="7 8">
    <name type="scientific">Clostridium grantii DSM 8605</name>
    <dbReference type="NCBI Taxonomy" id="1121316"/>
    <lineage>
        <taxon>Bacteria</taxon>
        <taxon>Bacillati</taxon>
        <taxon>Bacillota</taxon>
        <taxon>Clostridia</taxon>
        <taxon>Eubacteriales</taxon>
        <taxon>Clostridiaceae</taxon>
        <taxon>Clostridium</taxon>
    </lineage>
</organism>
<accession>A0A1M5QLV3</accession>
<evidence type="ECO:0000256" key="2">
    <source>
        <dbReference type="ARBA" id="ARBA00022475"/>
    </source>
</evidence>
<evidence type="ECO:0000256" key="5">
    <source>
        <dbReference type="ARBA" id="ARBA00023136"/>
    </source>
</evidence>
<feature type="transmembrane region" description="Helical" evidence="6">
    <location>
        <begin position="252"/>
        <end position="272"/>
    </location>
</feature>
<feature type="transmembrane region" description="Helical" evidence="6">
    <location>
        <begin position="305"/>
        <end position="325"/>
    </location>
</feature>
<feature type="transmembrane region" description="Helical" evidence="6">
    <location>
        <begin position="97"/>
        <end position="116"/>
    </location>
</feature>
<dbReference type="RefSeq" id="WP_073335979.1">
    <property type="nucleotide sequence ID" value="NZ_FQXM01000002.1"/>
</dbReference>
<keyword evidence="2" id="KW-1003">Cell membrane</keyword>
<dbReference type="AlphaFoldDB" id="A0A1M5QLV3"/>
<protein>
    <submittedName>
        <fullName evidence="7">Nucleoside ABC transporter membrane protein</fullName>
    </submittedName>
</protein>
<feature type="transmembrane region" description="Helical" evidence="6">
    <location>
        <begin position="331"/>
        <end position="349"/>
    </location>
</feature>
<dbReference type="EMBL" id="FQXM01000002">
    <property type="protein sequence ID" value="SHH14573.1"/>
    <property type="molecule type" value="Genomic_DNA"/>
</dbReference>
<dbReference type="Pfam" id="PF02653">
    <property type="entry name" value="BPD_transp_2"/>
    <property type="match status" value="1"/>
</dbReference>
<dbReference type="OrthoDB" id="45037at2"/>
<evidence type="ECO:0000256" key="4">
    <source>
        <dbReference type="ARBA" id="ARBA00022989"/>
    </source>
</evidence>
<dbReference type="GO" id="GO:0022857">
    <property type="term" value="F:transmembrane transporter activity"/>
    <property type="evidence" value="ECO:0007669"/>
    <property type="project" value="InterPro"/>
</dbReference>
<name>A0A1M5QLV3_9CLOT</name>
<evidence type="ECO:0000256" key="1">
    <source>
        <dbReference type="ARBA" id="ARBA00004651"/>
    </source>
</evidence>
<feature type="transmembrane region" description="Helical" evidence="6">
    <location>
        <begin position="278"/>
        <end position="298"/>
    </location>
</feature>
<keyword evidence="8" id="KW-1185">Reference proteome</keyword>
<dbReference type="STRING" id="1121316.SAMN02745207_00154"/>
<feature type="transmembrane region" description="Helical" evidence="6">
    <location>
        <begin position="122"/>
        <end position="142"/>
    </location>
</feature>
<comment type="subcellular location">
    <subcellularLocation>
        <location evidence="1">Cell membrane</location>
        <topology evidence="1">Multi-pass membrane protein</topology>
    </subcellularLocation>
</comment>
<gene>
    <name evidence="7" type="ORF">SAMN02745207_00154</name>
</gene>
<keyword evidence="5 6" id="KW-0472">Membrane</keyword>
<evidence type="ECO:0000313" key="7">
    <source>
        <dbReference type="EMBL" id="SHH14573.1"/>
    </source>
</evidence>
<dbReference type="Proteomes" id="UP000184447">
    <property type="component" value="Unassembled WGS sequence"/>
</dbReference>
<sequence length="364" mass="39130">MSENNKQNKTRAVITSLKNALLVPLISIVLAMILAVFIVMVVKGEGFLTSAAELFSAIWKGSFGSKTKLYTTIVNATPLIFTGLANAVAFKTGLFNIGVEGQFIMGILFAAMIGLIPGITPIVHIILILLSGIIIGGLWAGIPGLLKAKRGTNEVVNTIMMNFIAVAISDYFVLGPLNKPGSATTNKIQESAQLWRFMGDKYRINISVFIAIMCAILVYFFFWKTVQGYEIRAVGLSPDAAEYGGINVKRNIVLAMVISGMLAGLGGATHLAGVQHQGYQLASFTNYGFNGITVALLAKSHPIGVIFSALLLGALNSSALTLQVADIPKEIVSLIQAIIIIFVAADYLFKWLKQKRKKGAMKNE</sequence>
<keyword evidence="3 6" id="KW-0812">Transmembrane</keyword>
<dbReference type="InterPro" id="IPR001851">
    <property type="entry name" value="ABC_transp_permease"/>
</dbReference>
<dbReference type="CDD" id="cd06580">
    <property type="entry name" value="TM_PBP1_transp_TpRbsC_like"/>
    <property type="match status" value="1"/>
</dbReference>
<evidence type="ECO:0000313" key="8">
    <source>
        <dbReference type="Proteomes" id="UP000184447"/>
    </source>
</evidence>
<proteinExistence type="predicted"/>
<feature type="transmembrane region" description="Helical" evidence="6">
    <location>
        <begin position="204"/>
        <end position="222"/>
    </location>
</feature>
<feature type="transmembrane region" description="Helical" evidence="6">
    <location>
        <begin position="21"/>
        <end position="42"/>
    </location>
</feature>
<keyword evidence="4 6" id="KW-1133">Transmembrane helix</keyword>
<dbReference type="GO" id="GO:0005886">
    <property type="term" value="C:plasma membrane"/>
    <property type="evidence" value="ECO:0007669"/>
    <property type="project" value="UniProtKB-SubCell"/>
</dbReference>
<dbReference type="PRINTS" id="PR00173">
    <property type="entry name" value="EDTRNSPORT"/>
</dbReference>
<evidence type="ECO:0000256" key="6">
    <source>
        <dbReference type="SAM" id="Phobius"/>
    </source>
</evidence>
<reference evidence="7 8" key="1">
    <citation type="submission" date="2016-11" db="EMBL/GenBank/DDBJ databases">
        <authorList>
            <person name="Jaros S."/>
            <person name="Januszkiewicz K."/>
            <person name="Wedrychowicz H."/>
        </authorList>
    </citation>
    <scope>NUCLEOTIDE SEQUENCE [LARGE SCALE GENOMIC DNA]</scope>
    <source>
        <strain evidence="7 8">DSM 8605</strain>
    </source>
</reference>
<feature type="transmembrane region" description="Helical" evidence="6">
    <location>
        <begin position="154"/>
        <end position="174"/>
    </location>
</feature>
<dbReference type="PANTHER" id="PTHR47089">
    <property type="entry name" value="ABC TRANSPORTER, PERMEASE PROTEIN"/>
    <property type="match status" value="1"/>
</dbReference>
<evidence type="ECO:0000256" key="3">
    <source>
        <dbReference type="ARBA" id="ARBA00022692"/>
    </source>
</evidence>